<dbReference type="SUPFAM" id="SSF51735">
    <property type="entry name" value="NAD(P)-binding Rossmann-fold domains"/>
    <property type="match status" value="1"/>
</dbReference>
<reference evidence="3 4" key="1">
    <citation type="submission" date="2022-10" db="EMBL/GenBank/DDBJ databases">
        <authorList>
            <person name="Xie J."/>
            <person name="Shen N."/>
        </authorList>
    </citation>
    <scope>NUCLEOTIDE SEQUENCE [LARGE SCALE GENOMIC DNA]</scope>
    <source>
        <strain evidence="3 4">DSM 41681</strain>
    </source>
</reference>
<name>A0ABU6CAE8_9ACTN</name>
<dbReference type="EMBL" id="JAOZYB010000110">
    <property type="protein sequence ID" value="MEB3961691.1"/>
    <property type="molecule type" value="Genomic_DNA"/>
</dbReference>
<feature type="domain" description="NAD-dependent epimerase/dehydratase" evidence="2">
    <location>
        <begin position="18"/>
        <end position="196"/>
    </location>
</feature>
<dbReference type="InterPro" id="IPR036291">
    <property type="entry name" value="NAD(P)-bd_dom_sf"/>
</dbReference>
<accession>A0ABU6CAE8</accession>
<organism evidence="3 4">
    <name type="scientific">Streptomyces kunmingensis</name>
    <dbReference type="NCBI Taxonomy" id="68225"/>
    <lineage>
        <taxon>Bacteria</taxon>
        <taxon>Bacillati</taxon>
        <taxon>Actinomycetota</taxon>
        <taxon>Actinomycetes</taxon>
        <taxon>Kitasatosporales</taxon>
        <taxon>Streptomycetaceae</taxon>
        <taxon>Streptomyces</taxon>
    </lineage>
</organism>
<dbReference type="RefSeq" id="WP_324769035.1">
    <property type="nucleotide sequence ID" value="NZ_JAOZYB010000110.1"/>
</dbReference>
<sequence length="294" mass="30197">PADLPAGCRALPLDAVRCDPAALAAGLGALRPGLVVNAAGALWNVTDRELTEGNVLLVERLVRAVTTLPGPVRLVHIGSAYEYGAQAGPSRLTETLHARPAGRYAQTKLAGTRIVTEAAAGGLLDAVVLRIAVAVGPFASRHSLLGGLARQLAEGPVELTLPPIAGVRDLVDVRDVADAVLAAARVRRAPALVNIGSGTGVRLTEAVDTLIRIAGPRAATARVVRGPAPTVRRDTGIGEQALDIGLARRELGWAPARTLTDALHALWDSVQDTAPASPTTLAATLAVDGETIHG</sequence>
<feature type="non-terminal residue" evidence="3">
    <location>
        <position position="1"/>
    </location>
</feature>
<evidence type="ECO:0000313" key="4">
    <source>
        <dbReference type="Proteomes" id="UP001352223"/>
    </source>
</evidence>
<proteinExistence type="inferred from homology"/>
<dbReference type="InterPro" id="IPR001509">
    <property type="entry name" value="Epimerase_deHydtase"/>
</dbReference>
<evidence type="ECO:0000256" key="1">
    <source>
        <dbReference type="ARBA" id="ARBA00007637"/>
    </source>
</evidence>
<dbReference type="Pfam" id="PF01370">
    <property type="entry name" value="Epimerase"/>
    <property type="match status" value="1"/>
</dbReference>
<dbReference type="Proteomes" id="UP001352223">
    <property type="component" value="Unassembled WGS sequence"/>
</dbReference>
<comment type="caution">
    <text evidence="3">The sequence shown here is derived from an EMBL/GenBank/DDBJ whole genome shotgun (WGS) entry which is preliminary data.</text>
</comment>
<evidence type="ECO:0000259" key="2">
    <source>
        <dbReference type="Pfam" id="PF01370"/>
    </source>
</evidence>
<keyword evidence="4" id="KW-1185">Reference proteome</keyword>
<dbReference type="Gene3D" id="3.40.50.720">
    <property type="entry name" value="NAD(P)-binding Rossmann-like Domain"/>
    <property type="match status" value="1"/>
</dbReference>
<gene>
    <name evidence="3" type="ORF">OKJ48_15770</name>
</gene>
<evidence type="ECO:0000313" key="3">
    <source>
        <dbReference type="EMBL" id="MEB3961691.1"/>
    </source>
</evidence>
<protein>
    <submittedName>
        <fullName evidence="3">NAD-dependent epimerase/dehydratase</fullName>
    </submittedName>
</protein>
<comment type="similarity">
    <text evidence="1">Belongs to the NAD(P)-dependent epimerase/dehydratase family.</text>
</comment>
<dbReference type="PANTHER" id="PTHR43000">
    <property type="entry name" value="DTDP-D-GLUCOSE 4,6-DEHYDRATASE-RELATED"/>
    <property type="match status" value="1"/>
</dbReference>